<accession>A0A4S8Q1R6</accession>
<evidence type="ECO:0000256" key="3">
    <source>
        <dbReference type="ARBA" id="ARBA00022475"/>
    </source>
</evidence>
<dbReference type="HAMAP" id="MF_01463_B">
    <property type="entry name" value="SecD_B"/>
    <property type="match status" value="1"/>
</dbReference>
<keyword evidence="7 9" id="KW-0811">Translocation</keyword>
<evidence type="ECO:0000256" key="4">
    <source>
        <dbReference type="ARBA" id="ARBA00022692"/>
    </source>
</evidence>
<comment type="similarity">
    <text evidence="9">Belongs to the SecD/SecF family. SecD subfamily.</text>
</comment>
<evidence type="ECO:0000313" key="14">
    <source>
        <dbReference type="EMBL" id="THV37041.1"/>
    </source>
</evidence>
<dbReference type="Gene3D" id="3.30.70.3220">
    <property type="match status" value="1"/>
</dbReference>
<feature type="transmembrane region" description="Helical" evidence="9">
    <location>
        <begin position="439"/>
        <end position="459"/>
    </location>
</feature>
<feature type="transmembrane region" description="Helical" evidence="9">
    <location>
        <begin position="494"/>
        <end position="517"/>
    </location>
</feature>
<dbReference type="InterPro" id="IPR054384">
    <property type="entry name" value="SecDF_P1_head"/>
</dbReference>
<evidence type="ECO:0000256" key="1">
    <source>
        <dbReference type="ARBA" id="ARBA00004651"/>
    </source>
</evidence>
<comment type="function">
    <text evidence="9">Part of the Sec protein translocase complex. Interacts with the SecYEG preprotein conducting channel. SecDF uses the proton motive force (PMF) to complete protein translocation after the ATP-dependent function of SecA.</text>
</comment>
<evidence type="ECO:0000259" key="12">
    <source>
        <dbReference type="Pfam" id="PF21760"/>
    </source>
</evidence>
<dbReference type="InterPro" id="IPR055344">
    <property type="entry name" value="SecD_SecF_C_bact"/>
</dbReference>
<comment type="subcellular location">
    <subcellularLocation>
        <location evidence="1 9">Cell membrane</location>
        <topology evidence="1 9">Multi-pass membrane protein</topology>
    </subcellularLocation>
</comment>
<keyword evidence="3 9" id="KW-1003">Cell membrane</keyword>
<feature type="transmembrane region" description="Helical" evidence="9">
    <location>
        <begin position="569"/>
        <end position="588"/>
    </location>
</feature>
<feature type="transmembrane region" description="Helical" evidence="9">
    <location>
        <begin position="466"/>
        <end position="488"/>
    </location>
</feature>
<protein>
    <recommendedName>
        <fullName evidence="9">Protein translocase subunit SecD</fullName>
    </recommendedName>
</protein>
<dbReference type="Proteomes" id="UP000308760">
    <property type="component" value="Unassembled WGS sequence"/>
</dbReference>
<dbReference type="InterPro" id="IPR048634">
    <property type="entry name" value="SecD_SecF_C"/>
</dbReference>
<evidence type="ECO:0000256" key="6">
    <source>
        <dbReference type="ARBA" id="ARBA00022989"/>
    </source>
</evidence>
<feature type="transmembrane region" description="Helical" evidence="9">
    <location>
        <begin position="21"/>
        <end position="45"/>
    </location>
</feature>
<dbReference type="OrthoDB" id="5240379at2"/>
<dbReference type="InterPro" id="IPR001036">
    <property type="entry name" value="Acrflvin-R"/>
</dbReference>
<dbReference type="PANTHER" id="PTHR30081:SF1">
    <property type="entry name" value="PROTEIN TRANSLOCASE SUBUNIT SECD"/>
    <property type="match status" value="1"/>
</dbReference>
<keyword evidence="8 9" id="KW-0472">Membrane</keyword>
<feature type="domain" description="SecDF P1 head subdomain" evidence="13">
    <location>
        <begin position="319"/>
        <end position="419"/>
    </location>
</feature>
<organism evidence="14 15">
    <name type="scientific">Glycomyces buryatensis</name>
    <dbReference type="NCBI Taxonomy" id="2570927"/>
    <lineage>
        <taxon>Bacteria</taxon>
        <taxon>Bacillati</taxon>
        <taxon>Actinomycetota</taxon>
        <taxon>Actinomycetes</taxon>
        <taxon>Glycomycetales</taxon>
        <taxon>Glycomycetaceae</taxon>
        <taxon>Glycomyces</taxon>
    </lineage>
</organism>
<keyword evidence="2 9" id="KW-0813">Transport</keyword>
<feature type="transmembrane region" description="Helical" evidence="9">
    <location>
        <begin position="545"/>
        <end position="563"/>
    </location>
</feature>
<dbReference type="Gene3D" id="3.30.1360.200">
    <property type="match status" value="1"/>
</dbReference>
<name>A0A4S8Q1R6_9ACTN</name>
<comment type="subunit">
    <text evidence="9">Forms a complex with SecF. Part of the essential Sec protein translocation apparatus which comprises SecA, SecYEG and auxiliary proteins SecDF. Other proteins may also be involved.</text>
</comment>
<proteinExistence type="inferred from homology"/>
<sequence>MASVTGADRPRKKIQRKRLPVAPYFVALLIVIAVLWAATLAGAGWKFPTPKLGLDLQGGMSMTLTAYQQGSDEAPSAETMEQARQIIEGRVNSTGVTEPEVYVQGTENIVVNVAGRDTDEEALRDVGAPAELRFRIVTDQTQDTSGITIPEEEVEGSTEDETSSEGEGGEESAETPSAESSEGAEEPTEETSEDASGSGTVATTEGSGSAQSDTADMTVDDVWAKVGEEATATAQALTAAPDPADPTTTAVLEPFGELSAAEVGLLPANVQFYVPQITCEQLDARPPGSVQKPDDPVAACSTPENVDPEDPEAGTISNKYLLAPAEVLGSDVSSADVGSDPARPNQYVVNTEFTTGGADKWGALTAESVGQQIAIVLDNEVVSAPTIQEASTNSTQISGDFTATEAKQLADQLNFGSLPTTFEVETIDEVTATLGVEQLQAGVLAMLIGLILVFIYCAIYYRLLGFIVLGSLLVATVVLYPTVTLLGSQIGMTLTLAGIAGFVVAIGITADSFVVYFERIKEEMASGRSARSAVPRAWTRARRTILSSAAISMLSAVVLYILAIGPVRAFAFALGLSTLVDILVVVLFTHPIAAWLSRGSILNNVHLSGLRTKSTPATGDAATRG</sequence>
<evidence type="ECO:0000256" key="10">
    <source>
        <dbReference type="SAM" id="MobiDB-lite"/>
    </source>
</evidence>
<feature type="compositionally biased region" description="Polar residues" evidence="10">
    <location>
        <begin position="197"/>
        <end position="215"/>
    </location>
</feature>
<keyword evidence="6 9" id="KW-1133">Transmembrane helix</keyword>
<dbReference type="PANTHER" id="PTHR30081">
    <property type="entry name" value="PROTEIN-EXPORT MEMBRANE PROTEIN SEC"/>
    <property type="match status" value="1"/>
</dbReference>
<keyword evidence="5 9" id="KW-0653">Protein transport</keyword>
<feature type="region of interest" description="Disordered" evidence="10">
    <location>
        <begin position="135"/>
        <end position="215"/>
    </location>
</feature>
<feature type="compositionally biased region" description="Acidic residues" evidence="10">
    <location>
        <begin position="150"/>
        <end position="173"/>
    </location>
</feature>
<reference evidence="14 15" key="2">
    <citation type="submission" date="2019-05" db="EMBL/GenBank/DDBJ databases">
        <title>Glycomyces buryatensis sp. nov.</title>
        <authorList>
            <person name="Nikitina E."/>
        </authorList>
    </citation>
    <scope>NUCLEOTIDE SEQUENCE [LARGE SCALE GENOMIC DNA]</scope>
    <source>
        <strain evidence="14 15">18</strain>
    </source>
</reference>
<feature type="domain" description="Protein export membrane protein SecD/SecF C-terminal" evidence="11">
    <location>
        <begin position="421"/>
        <end position="597"/>
    </location>
</feature>
<dbReference type="NCBIfam" id="TIGR01129">
    <property type="entry name" value="secD"/>
    <property type="match status" value="1"/>
</dbReference>
<dbReference type="GO" id="GO:0015450">
    <property type="term" value="F:protein-transporting ATPase activity"/>
    <property type="evidence" value="ECO:0007669"/>
    <property type="project" value="InterPro"/>
</dbReference>
<dbReference type="Gene3D" id="1.20.1640.10">
    <property type="entry name" value="Multidrug efflux transporter AcrB transmembrane domain"/>
    <property type="match status" value="1"/>
</dbReference>
<evidence type="ECO:0000313" key="15">
    <source>
        <dbReference type="Proteomes" id="UP000308760"/>
    </source>
</evidence>
<dbReference type="NCBIfam" id="TIGR00916">
    <property type="entry name" value="2A0604s01"/>
    <property type="match status" value="1"/>
</dbReference>
<evidence type="ECO:0000256" key="2">
    <source>
        <dbReference type="ARBA" id="ARBA00022448"/>
    </source>
</evidence>
<reference evidence="15" key="1">
    <citation type="submission" date="2019-04" db="EMBL/GenBank/DDBJ databases">
        <title>Nocardioides xinjiangensis sp. nov.</title>
        <authorList>
            <person name="Liu S."/>
        </authorList>
    </citation>
    <scope>NUCLEOTIDE SEQUENCE [LARGE SCALE GENOMIC DNA]</scope>
    <source>
        <strain evidence="15">18</strain>
    </source>
</reference>
<evidence type="ECO:0000256" key="8">
    <source>
        <dbReference type="ARBA" id="ARBA00023136"/>
    </source>
</evidence>
<dbReference type="GO" id="GO:0005886">
    <property type="term" value="C:plasma membrane"/>
    <property type="evidence" value="ECO:0007669"/>
    <property type="project" value="UniProtKB-SubCell"/>
</dbReference>
<dbReference type="GO" id="GO:0065002">
    <property type="term" value="P:intracellular protein transmembrane transport"/>
    <property type="evidence" value="ECO:0007669"/>
    <property type="project" value="UniProtKB-UniRule"/>
</dbReference>
<keyword evidence="4 9" id="KW-0812">Transmembrane</keyword>
<dbReference type="InterPro" id="IPR005791">
    <property type="entry name" value="SecD"/>
</dbReference>
<dbReference type="Pfam" id="PF02355">
    <property type="entry name" value="SecD_SecF_C"/>
    <property type="match status" value="1"/>
</dbReference>
<comment type="caution">
    <text evidence="14">The sequence shown here is derived from an EMBL/GenBank/DDBJ whole genome shotgun (WGS) entry which is preliminary data.</text>
</comment>
<evidence type="ECO:0000256" key="5">
    <source>
        <dbReference type="ARBA" id="ARBA00022927"/>
    </source>
</evidence>
<evidence type="ECO:0000256" key="7">
    <source>
        <dbReference type="ARBA" id="ARBA00023010"/>
    </source>
</evidence>
<dbReference type="InterPro" id="IPR048631">
    <property type="entry name" value="SecD_1st"/>
</dbReference>
<dbReference type="AlphaFoldDB" id="A0A4S8Q1R6"/>
<evidence type="ECO:0000256" key="9">
    <source>
        <dbReference type="HAMAP-Rule" id="MF_01463"/>
    </source>
</evidence>
<dbReference type="GO" id="GO:0006605">
    <property type="term" value="P:protein targeting"/>
    <property type="evidence" value="ECO:0007669"/>
    <property type="project" value="UniProtKB-UniRule"/>
</dbReference>
<dbReference type="Pfam" id="PF21760">
    <property type="entry name" value="SecD_1st"/>
    <property type="match status" value="1"/>
</dbReference>
<feature type="compositionally biased region" description="Acidic residues" evidence="10">
    <location>
        <begin position="182"/>
        <end position="193"/>
    </location>
</feature>
<dbReference type="SUPFAM" id="SSF82866">
    <property type="entry name" value="Multidrug efflux transporter AcrB transmembrane domain"/>
    <property type="match status" value="1"/>
</dbReference>
<gene>
    <name evidence="9 14" type="primary">secD</name>
    <name evidence="14" type="ORF">FAB82_21040</name>
</gene>
<feature type="domain" description="Protein translocase subunit SecDF P1" evidence="12">
    <location>
        <begin position="80"/>
        <end position="138"/>
    </location>
</feature>
<dbReference type="PRINTS" id="PR00702">
    <property type="entry name" value="ACRIFLAVINRP"/>
</dbReference>
<dbReference type="EMBL" id="STGY01000071">
    <property type="protein sequence ID" value="THV37041.1"/>
    <property type="molecule type" value="Genomic_DNA"/>
</dbReference>
<evidence type="ECO:0000259" key="13">
    <source>
        <dbReference type="Pfam" id="PF22599"/>
    </source>
</evidence>
<dbReference type="GO" id="GO:0043952">
    <property type="term" value="P:protein transport by the Sec complex"/>
    <property type="evidence" value="ECO:0007669"/>
    <property type="project" value="UniProtKB-UniRule"/>
</dbReference>
<feature type="compositionally biased region" description="Polar residues" evidence="10">
    <location>
        <begin position="138"/>
        <end position="147"/>
    </location>
</feature>
<dbReference type="RefSeq" id="WP_136536517.1">
    <property type="nucleotide sequence ID" value="NZ_STGY01000071.1"/>
</dbReference>
<dbReference type="Pfam" id="PF22599">
    <property type="entry name" value="SecDF_P1_head"/>
    <property type="match status" value="1"/>
</dbReference>
<evidence type="ECO:0000259" key="11">
    <source>
        <dbReference type="Pfam" id="PF02355"/>
    </source>
</evidence>
<keyword evidence="15" id="KW-1185">Reference proteome</keyword>
<dbReference type="InterPro" id="IPR022813">
    <property type="entry name" value="SecD/SecF_arch_bac"/>
</dbReference>